<comment type="function">
    <text evidence="9">Role in flagellar biosynthesis.</text>
</comment>
<dbReference type="GO" id="GO:0009306">
    <property type="term" value="P:protein secretion"/>
    <property type="evidence" value="ECO:0007669"/>
    <property type="project" value="InterPro"/>
</dbReference>
<evidence type="ECO:0000313" key="10">
    <source>
        <dbReference type="EMBL" id="EYE88806.1"/>
    </source>
</evidence>
<comment type="similarity">
    <text evidence="2 9">Belongs to the FliQ/MopD/SpaQ family.</text>
</comment>
<evidence type="ECO:0000256" key="2">
    <source>
        <dbReference type="ARBA" id="ARBA00006156"/>
    </source>
</evidence>
<dbReference type="PANTHER" id="PTHR34040">
    <property type="entry name" value="FLAGELLAR BIOSYNTHETIC PROTEIN FLIQ"/>
    <property type="match status" value="1"/>
</dbReference>
<evidence type="ECO:0000256" key="9">
    <source>
        <dbReference type="RuleBase" id="RU364090"/>
    </source>
</evidence>
<feature type="transmembrane region" description="Helical" evidence="9">
    <location>
        <begin position="12"/>
        <end position="35"/>
    </location>
</feature>
<evidence type="ECO:0000256" key="3">
    <source>
        <dbReference type="ARBA" id="ARBA00021718"/>
    </source>
</evidence>
<accession>A0A017RW09</accession>
<dbReference type="RefSeq" id="WP_035379078.1">
    <property type="nucleotide sequence ID" value="NZ_AZQP01000013.1"/>
</dbReference>
<keyword evidence="10" id="KW-0969">Cilium</keyword>
<comment type="subcellular location">
    <subcellularLocation>
        <location evidence="1 9">Cell membrane</location>
        <topology evidence="1">Multi-pass membrane protein</topology>
    </subcellularLocation>
    <subcellularLocation>
        <location evidence="9">Bacterial flagellum basal body</location>
    </subcellularLocation>
</comment>
<evidence type="ECO:0000256" key="8">
    <source>
        <dbReference type="ARBA" id="ARBA00023143"/>
    </source>
</evidence>
<dbReference type="PANTHER" id="PTHR34040:SF2">
    <property type="entry name" value="FLAGELLAR BIOSYNTHETIC PROTEIN FLIQ"/>
    <property type="match status" value="1"/>
</dbReference>
<dbReference type="PRINTS" id="PR00952">
    <property type="entry name" value="TYPE3IMQPROT"/>
</dbReference>
<proteinExistence type="inferred from homology"/>
<dbReference type="InterPro" id="IPR006305">
    <property type="entry name" value="FliQ"/>
</dbReference>
<evidence type="ECO:0000256" key="7">
    <source>
        <dbReference type="ARBA" id="ARBA00023136"/>
    </source>
</evidence>
<reference evidence="10 11" key="1">
    <citation type="journal article" date="2014" name="Genome Announc.">
        <title>Draft Genome Sequence of Fervidicella metallireducens Strain AeBT, an Iron-Reducing Thermoanaerobe from the Great Artesian Basin.</title>
        <authorList>
            <person name="Patel B.K."/>
        </authorList>
    </citation>
    <scope>NUCLEOTIDE SEQUENCE [LARGE SCALE GENOMIC DNA]</scope>
    <source>
        <strain evidence="10 11">AeB</strain>
    </source>
</reference>
<dbReference type="Proteomes" id="UP000019681">
    <property type="component" value="Unassembled WGS sequence"/>
</dbReference>
<dbReference type="STRING" id="1403537.Q428_06095"/>
<dbReference type="Pfam" id="PF01313">
    <property type="entry name" value="Bac_export_3"/>
    <property type="match status" value="1"/>
</dbReference>
<dbReference type="GO" id="GO:0005886">
    <property type="term" value="C:plasma membrane"/>
    <property type="evidence" value="ECO:0007669"/>
    <property type="project" value="UniProtKB-SubCell"/>
</dbReference>
<keyword evidence="6 9" id="KW-1133">Transmembrane helix</keyword>
<evidence type="ECO:0000256" key="4">
    <source>
        <dbReference type="ARBA" id="ARBA00022475"/>
    </source>
</evidence>
<dbReference type="OrthoDB" id="9806440at2"/>
<keyword evidence="4 9" id="KW-1003">Cell membrane</keyword>
<keyword evidence="10" id="KW-0282">Flagellum</keyword>
<feature type="transmembrane region" description="Helical" evidence="9">
    <location>
        <begin position="55"/>
        <end position="74"/>
    </location>
</feature>
<evidence type="ECO:0000256" key="5">
    <source>
        <dbReference type="ARBA" id="ARBA00022692"/>
    </source>
</evidence>
<keyword evidence="11" id="KW-1185">Reference proteome</keyword>
<evidence type="ECO:0000256" key="6">
    <source>
        <dbReference type="ARBA" id="ARBA00022989"/>
    </source>
</evidence>
<sequence>MSDAFVLDIGKQAILTALSVSAPILIVSMLVGLLISIFQAVTQIQEQTLTFVPKMIAIIIILLILGPWMMKVIVQFTQNMLSNITYITK</sequence>
<keyword evidence="8 9" id="KW-0975">Bacterial flagellum</keyword>
<dbReference type="NCBIfam" id="TIGR01402">
    <property type="entry name" value="fliQ"/>
    <property type="match status" value="1"/>
</dbReference>
<comment type="caution">
    <text evidence="10">The sequence shown here is derived from an EMBL/GenBank/DDBJ whole genome shotgun (WGS) entry which is preliminary data.</text>
</comment>
<keyword evidence="10" id="KW-0966">Cell projection</keyword>
<dbReference type="PIRSF" id="PIRSF004669">
    <property type="entry name" value="FliQ"/>
    <property type="match status" value="1"/>
</dbReference>
<organism evidence="10 11">
    <name type="scientific">Fervidicella metallireducens AeB</name>
    <dbReference type="NCBI Taxonomy" id="1403537"/>
    <lineage>
        <taxon>Bacteria</taxon>
        <taxon>Bacillati</taxon>
        <taxon>Bacillota</taxon>
        <taxon>Clostridia</taxon>
        <taxon>Eubacteriales</taxon>
        <taxon>Clostridiaceae</taxon>
        <taxon>Fervidicella</taxon>
    </lineage>
</organism>
<name>A0A017RW09_9CLOT</name>
<dbReference type="AlphaFoldDB" id="A0A017RW09"/>
<dbReference type="GO" id="GO:0009425">
    <property type="term" value="C:bacterial-type flagellum basal body"/>
    <property type="evidence" value="ECO:0007669"/>
    <property type="project" value="UniProtKB-SubCell"/>
</dbReference>
<keyword evidence="7 9" id="KW-0472">Membrane</keyword>
<evidence type="ECO:0000256" key="1">
    <source>
        <dbReference type="ARBA" id="ARBA00004651"/>
    </source>
</evidence>
<evidence type="ECO:0000313" key="11">
    <source>
        <dbReference type="Proteomes" id="UP000019681"/>
    </source>
</evidence>
<gene>
    <name evidence="9" type="primary">fliQ</name>
    <name evidence="10" type="ORF">Q428_06095</name>
</gene>
<dbReference type="InterPro" id="IPR002191">
    <property type="entry name" value="Bac_export_3"/>
</dbReference>
<dbReference type="GO" id="GO:0044780">
    <property type="term" value="P:bacterial-type flagellum assembly"/>
    <property type="evidence" value="ECO:0007669"/>
    <property type="project" value="InterPro"/>
</dbReference>
<dbReference type="EMBL" id="AZQP01000013">
    <property type="protein sequence ID" value="EYE88806.1"/>
    <property type="molecule type" value="Genomic_DNA"/>
</dbReference>
<keyword evidence="5 9" id="KW-0812">Transmembrane</keyword>
<protein>
    <recommendedName>
        <fullName evidence="3 9">Flagellar biosynthetic protein FliQ</fullName>
    </recommendedName>
</protein>